<dbReference type="Pfam" id="PF24178">
    <property type="entry name" value="Subterisin"/>
    <property type="match status" value="1"/>
</dbReference>
<reference evidence="2" key="1">
    <citation type="journal article" date="2019" name="Int. J. Syst. Evol. Microbiol.">
        <title>The Global Catalogue of Microorganisms (GCM) 10K type strain sequencing project: providing services to taxonomists for standard genome sequencing and annotation.</title>
        <authorList>
            <consortium name="The Broad Institute Genomics Platform"/>
            <consortium name="The Broad Institute Genome Sequencing Center for Infectious Disease"/>
            <person name="Wu L."/>
            <person name="Ma J."/>
        </authorList>
    </citation>
    <scope>NUCLEOTIDE SEQUENCE [LARGE SCALE GENOMIC DNA]</scope>
    <source>
        <strain evidence="2">JCM 12125</strain>
    </source>
</reference>
<dbReference type="EMBL" id="JBHSLF010000006">
    <property type="protein sequence ID" value="MFC5342937.1"/>
    <property type="molecule type" value="Genomic_DNA"/>
</dbReference>
<comment type="caution">
    <text evidence="1">The sequence shown here is derived from an EMBL/GenBank/DDBJ whole genome shotgun (WGS) entry which is preliminary data.</text>
</comment>
<name>A0ABW0FNK9_9CAUL</name>
<dbReference type="RefSeq" id="WP_374039536.1">
    <property type="nucleotide sequence ID" value="NZ_CP169083.1"/>
</dbReference>
<keyword evidence="2" id="KW-1185">Reference proteome</keyword>
<evidence type="ECO:0000313" key="2">
    <source>
        <dbReference type="Proteomes" id="UP001596152"/>
    </source>
</evidence>
<sequence length="46" mass="5142">MSRDTQFIHEDLIDLGDVAVETKGPIVAPLDDQDTQQSHFPMLSDD</sequence>
<organism evidence="1 2">
    <name type="scientific">Brevundimonas staleyi</name>
    <dbReference type="NCBI Taxonomy" id="74326"/>
    <lineage>
        <taxon>Bacteria</taxon>
        <taxon>Pseudomonadati</taxon>
        <taxon>Pseudomonadota</taxon>
        <taxon>Alphaproteobacteria</taxon>
        <taxon>Caulobacterales</taxon>
        <taxon>Caulobacteraceae</taxon>
        <taxon>Brevundimonas</taxon>
    </lineage>
</organism>
<protein>
    <submittedName>
        <fullName evidence="1">Benenodin family lasso peptide</fullName>
    </submittedName>
</protein>
<dbReference type="NCBIfam" id="NF033522">
    <property type="entry name" value="lasso_benenodin"/>
    <property type="match status" value="1"/>
</dbReference>
<evidence type="ECO:0000313" key="1">
    <source>
        <dbReference type="EMBL" id="MFC5342937.1"/>
    </source>
</evidence>
<proteinExistence type="predicted"/>
<dbReference type="InterPro" id="IPR049805">
    <property type="entry name" value="Lasso_benenodin"/>
</dbReference>
<accession>A0ABW0FNK9</accession>
<gene>
    <name evidence="1" type="ORF">ACFPIE_03360</name>
</gene>
<dbReference type="Proteomes" id="UP001596152">
    <property type="component" value="Unassembled WGS sequence"/>
</dbReference>